<evidence type="ECO:0000256" key="4">
    <source>
        <dbReference type="ARBA" id="ARBA00022691"/>
    </source>
</evidence>
<dbReference type="Gene3D" id="3.90.120.10">
    <property type="entry name" value="DNA Methylase, subunit A, domain 2"/>
    <property type="match status" value="1"/>
</dbReference>
<feature type="active site" evidence="6">
    <location>
        <position position="137"/>
    </location>
</feature>
<keyword evidence="4 6" id="KW-0949">S-adenosyl-L-methionine</keyword>
<dbReference type="Pfam" id="PF00145">
    <property type="entry name" value="DNA_methylase"/>
    <property type="match status" value="1"/>
</dbReference>
<dbReference type="EC" id="2.1.1.37" evidence="1"/>
<feature type="region of interest" description="Disordered" evidence="8">
    <location>
        <begin position="1"/>
        <end position="28"/>
    </location>
</feature>
<evidence type="ECO:0000256" key="8">
    <source>
        <dbReference type="SAM" id="MobiDB-lite"/>
    </source>
</evidence>
<dbReference type="SUPFAM" id="SSF53335">
    <property type="entry name" value="S-adenosyl-L-methionine-dependent methyltransferases"/>
    <property type="match status" value="1"/>
</dbReference>
<keyword evidence="5" id="KW-0680">Restriction system</keyword>
<dbReference type="Proteomes" id="UP000607281">
    <property type="component" value="Unassembled WGS sequence"/>
</dbReference>
<keyword evidence="3 6" id="KW-0808">Transferase</keyword>
<dbReference type="RefSeq" id="WP_190406221.1">
    <property type="nucleotide sequence ID" value="NZ_JACJRF010000007.1"/>
</dbReference>
<evidence type="ECO:0000256" key="7">
    <source>
        <dbReference type="RuleBase" id="RU000416"/>
    </source>
</evidence>
<name>A0ABR8CPM2_9NOST</name>
<evidence type="ECO:0000256" key="5">
    <source>
        <dbReference type="ARBA" id="ARBA00022747"/>
    </source>
</evidence>
<comment type="caution">
    <text evidence="9">The sequence shown here is derived from an EMBL/GenBank/DDBJ whole genome shotgun (WGS) entry which is preliminary data.</text>
</comment>
<comment type="similarity">
    <text evidence="6 7">Belongs to the class I-like SAM-binding methyltransferase superfamily. C5-methyltransferase family.</text>
</comment>
<sequence>MQSTQLSFFPNEEENQSTKKQKKPKLGRYERIKRELENNDIDPYKKFIDVNTPLIATSQYNFVDLFCGAGGITQGLIQAGFQALASVETSSIASATHQRNFPHCHHFCGDIEQFSPENWLKQIGSPEIHLVVGGPPCQGFSVAGKRDPKDPRNRLFYEFVRVVSEIRPWYVVMENVPGILTIQNGNVKQAIIEAFESIGYPNISVAILESADYGIPQIRPRAIFIANRFGMPNPYPKAQLSPEEYKPIESAISDLPEYTPIPEINHQWTRHSPEYMERIAQVPPGGSLYQKYVDAFKRQYPGKPSMTVKENHGGTHIHPYLNRVISAREMARLQTFPDSFIFEGTMKKAMWQIGNAVPPRLAECIGYALIPYLNKIALNTKNKVDVICIDQTELVFD</sequence>
<dbReference type="PANTHER" id="PTHR10629:SF52">
    <property type="entry name" value="DNA (CYTOSINE-5)-METHYLTRANSFERASE 1"/>
    <property type="match status" value="1"/>
</dbReference>
<dbReference type="GO" id="GO:0032259">
    <property type="term" value="P:methylation"/>
    <property type="evidence" value="ECO:0007669"/>
    <property type="project" value="UniProtKB-KW"/>
</dbReference>
<gene>
    <name evidence="9" type="ORF">H6G18_06290</name>
</gene>
<proteinExistence type="inferred from homology"/>
<dbReference type="PROSITE" id="PS51679">
    <property type="entry name" value="SAM_MT_C5"/>
    <property type="match status" value="1"/>
</dbReference>
<dbReference type="NCBIfam" id="TIGR00675">
    <property type="entry name" value="dcm"/>
    <property type="match status" value="1"/>
</dbReference>
<evidence type="ECO:0000313" key="10">
    <source>
        <dbReference type="Proteomes" id="UP000607281"/>
    </source>
</evidence>
<evidence type="ECO:0000256" key="6">
    <source>
        <dbReference type="PROSITE-ProRule" id="PRU01016"/>
    </source>
</evidence>
<keyword evidence="10" id="KW-1185">Reference proteome</keyword>
<evidence type="ECO:0000256" key="2">
    <source>
        <dbReference type="ARBA" id="ARBA00022603"/>
    </source>
</evidence>
<evidence type="ECO:0000256" key="3">
    <source>
        <dbReference type="ARBA" id="ARBA00022679"/>
    </source>
</evidence>
<dbReference type="PANTHER" id="PTHR10629">
    <property type="entry name" value="CYTOSINE-SPECIFIC METHYLTRANSFERASE"/>
    <property type="match status" value="1"/>
</dbReference>
<dbReference type="PRINTS" id="PR00105">
    <property type="entry name" value="C5METTRFRASE"/>
</dbReference>
<dbReference type="InterPro" id="IPR050390">
    <property type="entry name" value="C5-Methyltransferase"/>
</dbReference>
<evidence type="ECO:0000256" key="1">
    <source>
        <dbReference type="ARBA" id="ARBA00011975"/>
    </source>
</evidence>
<protein>
    <recommendedName>
        <fullName evidence="1">DNA (cytosine-5-)-methyltransferase</fullName>
        <ecNumber evidence="1">2.1.1.37</ecNumber>
    </recommendedName>
</protein>
<reference evidence="9 10" key="1">
    <citation type="journal article" date="2020" name="ISME J.">
        <title>Comparative genomics reveals insights into cyanobacterial evolution and habitat adaptation.</title>
        <authorList>
            <person name="Chen M.Y."/>
            <person name="Teng W.K."/>
            <person name="Zhao L."/>
            <person name="Hu C.X."/>
            <person name="Zhou Y.K."/>
            <person name="Han B.P."/>
            <person name="Song L.R."/>
            <person name="Shu W.S."/>
        </authorList>
    </citation>
    <scope>NUCLEOTIDE SEQUENCE [LARGE SCALE GENOMIC DNA]</scope>
    <source>
        <strain evidence="9 10">FACHB-260</strain>
    </source>
</reference>
<dbReference type="InterPro" id="IPR001525">
    <property type="entry name" value="C5_MeTfrase"/>
</dbReference>
<dbReference type="InterPro" id="IPR029063">
    <property type="entry name" value="SAM-dependent_MTases_sf"/>
</dbReference>
<accession>A0ABR8CPM2</accession>
<organism evidence="9 10">
    <name type="scientific">Anabaena subtropica FACHB-260</name>
    <dbReference type="NCBI Taxonomy" id="2692884"/>
    <lineage>
        <taxon>Bacteria</taxon>
        <taxon>Bacillati</taxon>
        <taxon>Cyanobacteriota</taxon>
        <taxon>Cyanophyceae</taxon>
        <taxon>Nostocales</taxon>
        <taxon>Nostocaceae</taxon>
        <taxon>Anabaena</taxon>
    </lineage>
</organism>
<dbReference type="GO" id="GO:0008168">
    <property type="term" value="F:methyltransferase activity"/>
    <property type="evidence" value="ECO:0007669"/>
    <property type="project" value="UniProtKB-KW"/>
</dbReference>
<evidence type="ECO:0000313" key="9">
    <source>
        <dbReference type="EMBL" id="MBD2343755.1"/>
    </source>
</evidence>
<keyword evidence="2 6" id="KW-0489">Methyltransferase</keyword>
<dbReference type="EMBL" id="JACJRF010000007">
    <property type="protein sequence ID" value="MBD2343755.1"/>
    <property type="molecule type" value="Genomic_DNA"/>
</dbReference>
<dbReference type="Gene3D" id="3.40.50.150">
    <property type="entry name" value="Vaccinia Virus protein VP39"/>
    <property type="match status" value="1"/>
</dbReference>